<dbReference type="GO" id="GO:0009897">
    <property type="term" value="C:external side of plasma membrane"/>
    <property type="evidence" value="ECO:0007669"/>
    <property type="project" value="TreeGrafter"/>
</dbReference>
<evidence type="ECO:0000313" key="11">
    <source>
        <dbReference type="EMBL" id="TRZ09208.1"/>
    </source>
</evidence>
<feature type="domain" description="Immunoglobulin C1-set" evidence="10">
    <location>
        <begin position="31"/>
        <end position="89"/>
    </location>
</feature>
<dbReference type="GO" id="GO:0042612">
    <property type="term" value="C:MHC class I protein complex"/>
    <property type="evidence" value="ECO:0007669"/>
    <property type="project" value="UniProtKB-KW"/>
</dbReference>
<evidence type="ECO:0000256" key="6">
    <source>
        <dbReference type="ARBA" id="ARBA00022989"/>
    </source>
</evidence>
<dbReference type="InterPro" id="IPR050208">
    <property type="entry name" value="MHC_class-I_related"/>
</dbReference>
<dbReference type="Proteomes" id="UP000796761">
    <property type="component" value="Unassembled WGS sequence"/>
</dbReference>
<keyword evidence="6" id="KW-1133">Transmembrane helix</keyword>
<dbReference type="AlphaFoldDB" id="A0A8K1G015"/>
<evidence type="ECO:0000256" key="5">
    <source>
        <dbReference type="ARBA" id="ARBA00022859"/>
    </source>
</evidence>
<evidence type="ECO:0000313" key="12">
    <source>
        <dbReference type="Proteomes" id="UP000796761"/>
    </source>
</evidence>
<keyword evidence="4" id="KW-0732">Signal</keyword>
<evidence type="ECO:0000256" key="7">
    <source>
        <dbReference type="ARBA" id="ARBA00023136"/>
    </source>
</evidence>
<keyword evidence="8" id="KW-1015">Disulfide bond</keyword>
<keyword evidence="5" id="KW-0391">Immunity</keyword>
<evidence type="ECO:0000256" key="2">
    <source>
        <dbReference type="ARBA" id="ARBA00022451"/>
    </source>
</evidence>
<sequence length="147" mass="17570">MVLFEVTRTTEPPDIHVYRKVEHGTVSWHKYGFCPRTIRISWMKREEIQNQEIEWGEIILNIDDTFHTWARTEALPGEWKQHQCQVEHPRMLELGIFIWGKDGSAESVNWEFRNEEFENAKQQENRKLLAELNLLLSSIMQQTFPTD</sequence>
<keyword evidence="2" id="KW-0490">MHC I</keyword>
<dbReference type="PANTHER" id="PTHR16675">
    <property type="entry name" value="MHC CLASS I-RELATED"/>
    <property type="match status" value="1"/>
</dbReference>
<evidence type="ECO:0000256" key="8">
    <source>
        <dbReference type="ARBA" id="ARBA00023157"/>
    </source>
</evidence>
<dbReference type="GO" id="GO:0002474">
    <property type="term" value="P:antigen processing and presentation of peptide antigen via MHC class I"/>
    <property type="evidence" value="ECO:0007669"/>
    <property type="project" value="UniProtKB-KW"/>
</dbReference>
<evidence type="ECO:0000259" key="10">
    <source>
        <dbReference type="Pfam" id="PF07654"/>
    </source>
</evidence>
<keyword evidence="12" id="KW-1185">Reference proteome</keyword>
<dbReference type="InterPro" id="IPR013783">
    <property type="entry name" value="Ig-like_fold"/>
</dbReference>
<comment type="caution">
    <text evidence="11">The sequence shown here is derived from an EMBL/GenBank/DDBJ whole genome shotgun (WGS) entry which is preliminary data.</text>
</comment>
<dbReference type="InterPro" id="IPR036179">
    <property type="entry name" value="Ig-like_dom_sf"/>
</dbReference>
<dbReference type="Gene3D" id="2.60.40.10">
    <property type="entry name" value="Immunoglobulins"/>
    <property type="match status" value="1"/>
</dbReference>
<evidence type="ECO:0000256" key="9">
    <source>
        <dbReference type="ARBA" id="ARBA00023180"/>
    </source>
</evidence>
<proteinExistence type="predicted"/>
<gene>
    <name evidence="11" type="ORF">HGM15179_017899</name>
</gene>
<dbReference type="OrthoDB" id="8936120at2759"/>
<dbReference type="PANTHER" id="PTHR16675:SF242">
    <property type="entry name" value="MAJOR HISTOCOMPATIBILITY COMPLEX CLASS I-RELATED GENE PROTEIN"/>
    <property type="match status" value="1"/>
</dbReference>
<organism evidence="11 12">
    <name type="scientific">Zosterops borbonicus</name>
    <dbReference type="NCBI Taxonomy" id="364589"/>
    <lineage>
        <taxon>Eukaryota</taxon>
        <taxon>Metazoa</taxon>
        <taxon>Chordata</taxon>
        <taxon>Craniata</taxon>
        <taxon>Vertebrata</taxon>
        <taxon>Euteleostomi</taxon>
        <taxon>Archelosauria</taxon>
        <taxon>Archosauria</taxon>
        <taxon>Dinosauria</taxon>
        <taxon>Saurischia</taxon>
        <taxon>Theropoda</taxon>
        <taxon>Coelurosauria</taxon>
        <taxon>Aves</taxon>
        <taxon>Neognathae</taxon>
        <taxon>Neoaves</taxon>
        <taxon>Telluraves</taxon>
        <taxon>Australaves</taxon>
        <taxon>Passeriformes</taxon>
        <taxon>Sylvioidea</taxon>
        <taxon>Zosteropidae</taxon>
        <taxon>Zosterops</taxon>
    </lineage>
</organism>
<dbReference type="SUPFAM" id="SSF48726">
    <property type="entry name" value="Immunoglobulin"/>
    <property type="match status" value="1"/>
</dbReference>
<evidence type="ECO:0000256" key="3">
    <source>
        <dbReference type="ARBA" id="ARBA00022692"/>
    </source>
</evidence>
<dbReference type="EMBL" id="SWJQ01001134">
    <property type="protein sequence ID" value="TRZ09208.1"/>
    <property type="molecule type" value="Genomic_DNA"/>
</dbReference>
<dbReference type="GO" id="GO:0005615">
    <property type="term" value="C:extracellular space"/>
    <property type="evidence" value="ECO:0007669"/>
    <property type="project" value="TreeGrafter"/>
</dbReference>
<dbReference type="InterPro" id="IPR003597">
    <property type="entry name" value="Ig_C1-set"/>
</dbReference>
<name>A0A8K1G015_9PASS</name>
<accession>A0A8K1G015</accession>
<reference evidence="11" key="1">
    <citation type="submission" date="2019-04" db="EMBL/GenBank/DDBJ databases">
        <title>Genome assembly of Zosterops borbonicus 15179.</title>
        <authorList>
            <person name="Leroy T."/>
            <person name="Anselmetti Y."/>
            <person name="Tilak M.-K."/>
            <person name="Nabholz B."/>
        </authorList>
    </citation>
    <scope>NUCLEOTIDE SEQUENCE</scope>
    <source>
        <strain evidence="11">HGM_15179</strain>
        <tissue evidence="11">Muscle</tissue>
    </source>
</reference>
<dbReference type="Pfam" id="PF07654">
    <property type="entry name" value="C1-set"/>
    <property type="match status" value="1"/>
</dbReference>
<keyword evidence="9" id="KW-0325">Glycoprotein</keyword>
<protein>
    <recommendedName>
        <fullName evidence="10">Immunoglobulin C1-set domain-containing protein</fullName>
    </recommendedName>
</protein>
<dbReference type="GO" id="GO:0006955">
    <property type="term" value="P:immune response"/>
    <property type="evidence" value="ECO:0007669"/>
    <property type="project" value="TreeGrafter"/>
</dbReference>
<comment type="subcellular location">
    <subcellularLocation>
        <location evidence="1">Membrane</location>
        <topology evidence="1">Single-pass type I membrane protein</topology>
    </subcellularLocation>
</comment>
<keyword evidence="3" id="KW-0812">Transmembrane</keyword>
<keyword evidence="7" id="KW-0472">Membrane</keyword>
<evidence type="ECO:0000256" key="4">
    <source>
        <dbReference type="ARBA" id="ARBA00022729"/>
    </source>
</evidence>
<evidence type="ECO:0000256" key="1">
    <source>
        <dbReference type="ARBA" id="ARBA00004479"/>
    </source>
</evidence>